<evidence type="ECO:0000259" key="6">
    <source>
        <dbReference type="Pfam" id="PF04825"/>
    </source>
</evidence>
<dbReference type="GO" id="GO:0005634">
    <property type="term" value="C:nucleus"/>
    <property type="evidence" value="ECO:0007669"/>
    <property type="project" value="UniProtKB-SubCell"/>
</dbReference>
<name>A0A3N4LF27_9PEZI</name>
<evidence type="ECO:0000256" key="4">
    <source>
        <dbReference type="SAM" id="MobiDB-lite"/>
    </source>
</evidence>
<keyword evidence="8" id="KW-1185">Reference proteome</keyword>
<dbReference type="PANTHER" id="PTHR12585">
    <property type="entry name" value="SCC1 / RAD21 FAMILY MEMBER"/>
    <property type="match status" value="1"/>
</dbReference>
<feature type="region of interest" description="Disordered" evidence="4">
    <location>
        <begin position="466"/>
        <end position="491"/>
    </location>
</feature>
<protein>
    <recommendedName>
        <fullName evidence="9">Rad21/Rec8-like protein N-terminal domain-containing protein</fullName>
    </recommendedName>
</protein>
<feature type="domain" description="Rad21/Rec8-like protein N-terminal" evidence="6">
    <location>
        <begin position="1"/>
        <end position="104"/>
    </location>
</feature>
<comment type="subcellular location">
    <subcellularLocation>
        <location evidence="1">Nucleus</location>
    </subcellularLocation>
</comment>
<feature type="region of interest" description="Disordered" evidence="4">
    <location>
        <begin position="616"/>
        <end position="640"/>
    </location>
</feature>
<dbReference type="STRING" id="1051890.A0A3N4LF27"/>
<feature type="compositionally biased region" description="Acidic residues" evidence="4">
    <location>
        <begin position="699"/>
        <end position="708"/>
    </location>
</feature>
<dbReference type="Pfam" id="PF04824">
    <property type="entry name" value="Rad21_Rec8"/>
    <property type="match status" value="1"/>
</dbReference>
<evidence type="ECO:0000256" key="3">
    <source>
        <dbReference type="ARBA" id="ARBA00023242"/>
    </source>
</evidence>
<dbReference type="FunFam" id="1.10.10.580:FF:000004">
    <property type="entry name" value="Double-strand-break repair protein rad21"/>
    <property type="match status" value="1"/>
</dbReference>
<dbReference type="SUPFAM" id="SSF46785">
    <property type="entry name" value="Winged helix' DNA-binding domain"/>
    <property type="match status" value="1"/>
</dbReference>
<sequence length="741" mass="81227">MFYSETLLSKTGPLARVWLSANLERKLSKTHILQSNIQTSVGAIVGQDQAPMALRLSGQLLLGVVRIYSRKARYLYEDCNEALMKIKMAFRPGNVDLPTGTTAHSAAQLTLPDVITELDLLMPDPSSLLADLGDLNLDGGSQTISRRRDIMIDDSTFLHESQIETGRAADSRLDMEDSVLQLEDDLGLDIGEPLQVEDKRLLRVKERNLLEEDDDISIEMGRDRPPSRAMSEDFTRDDFQLDVTMTGATPKARPQDKSDLPLQLDEDLNLGGDDDFGANQSLDWQAGIGEEISTILGSHEQDINAASFGLEGLEGLRIPDHGDGNGKKRDSMSPLSSVRSSVERELEAEIRPKGTGVLDMTFVDDAREGSKEPEEVVVAAKPSAPRKRFLVEDTVTEIKAKQIKAQQEDRSSILKEPSFLPRDAGVLALVTMQRTGGFASSVFYPKNIHPDLAGLLSPEFVKRMAAAKRKREEEQAAEGEDGIGKGSPAKRIQLDLGDDSMFDAGMVAAEAAAVEAKQRDDDDDDHQGDDSGELLDFGGRDAQMVDDDTFMLAGDETLRPGERAGSHAIDDAGLNGTSFHDESDILPGIPEPVSTGPLSQQTIAAVHLLRSEFSAAADVTSSPSGTQQRRQSAALNREQRKFQDLLPPATTSRVDATKMFFEVLVLATKDAVKVKQEKGFGGDIFIAPKKGLWGKWAEEKDEQQIAEEEQTRKEAEESRVAEEQKKRRPADIPIRSARVEV</sequence>
<accession>A0A3N4LF27</accession>
<feature type="compositionally biased region" description="Polar residues" evidence="4">
    <location>
        <begin position="619"/>
        <end position="634"/>
    </location>
</feature>
<dbReference type="Proteomes" id="UP000267821">
    <property type="component" value="Unassembled WGS sequence"/>
</dbReference>
<feature type="compositionally biased region" description="Basic and acidic residues" evidence="4">
    <location>
        <begin position="317"/>
        <end position="331"/>
    </location>
</feature>
<feature type="region of interest" description="Disordered" evidence="4">
    <location>
        <begin position="699"/>
        <end position="741"/>
    </location>
</feature>
<dbReference type="InterPro" id="IPR036390">
    <property type="entry name" value="WH_DNA-bd_sf"/>
</dbReference>
<dbReference type="InterPro" id="IPR006909">
    <property type="entry name" value="Rad21/Rec8_C_eu"/>
</dbReference>
<feature type="domain" description="Rad21/Rec8-like protein C-terminal eukaryotic" evidence="5">
    <location>
        <begin position="642"/>
        <end position="690"/>
    </location>
</feature>
<evidence type="ECO:0000313" key="8">
    <source>
        <dbReference type="Proteomes" id="UP000267821"/>
    </source>
</evidence>
<dbReference type="Gene3D" id="1.10.10.580">
    <property type="entry name" value="Structural maintenance of chromosome 1. Chain E"/>
    <property type="match status" value="1"/>
</dbReference>
<dbReference type="CDD" id="cd21788">
    <property type="entry name" value="Rad21_Rec8_M_SpRad21p-like"/>
    <property type="match status" value="1"/>
</dbReference>
<dbReference type="GO" id="GO:0003682">
    <property type="term" value="F:chromatin binding"/>
    <property type="evidence" value="ECO:0007669"/>
    <property type="project" value="TreeGrafter"/>
</dbReference>
<dbReference type="EMBL" id="ML121578">
    <property type="protein sequence ID" value="RPB20042.1"/>
    <property type="molecule type" value="Genomic_DNA"/>
</dbReference>
<dbReference type="OrthoDB" id="10071381at2759"/>
<evidence type="ECO:0000313" key="7">
    <source>
        <dbReference type="EMBL" id="RPB20042.1"/>
    </source>
</evidence>
<dbReference type="AlphaFoldDB" id="A0A3N4LF27"/>
<keyword evidence="3" id="KW-0539">Nucleus</keyword>
<feature type="compositionally biased region" description="Acidic residues" evidence="4">
    <location>
        <begin position="521"/>
        <end position="533"/>
    </location>
</feature>
<dbReference type="GO" id="GO:0030892">
    <property type="term" value="C:mitotic cohesin complex"/>
    <property type="evidence" value="ECO:0007669"/>
    <property type="project" value="TreeGrafter"/>
</dbReference>
<feature type="compositionally biased region" description="Basic and acidic residues" evidence="4">
    <location>
        <begin position="709"/>
        <end position="725"/>
    </location>
</feature>
<proteinExistence type="inferred from homology"/>
<dbReference type="Pfam" id="PF04825">
    <property type="entry name" value="Rad21_Rec8_N"/>
    <property type="match status" value="1"/>
</dbReference>
<feature type="region of interest" description="Disordered" evidence="4">
    <location>
        <begin position="315"/>
        <end position="347"/>
    </location>
</feature>
<dbReference type="InterPro" id="IPR023093">
    <property type="entry name" value="ScpA-like_C"/>
</dbReference>
<reference evidence="7 8" key="1">
    <citation type="journal article" date="2018" name="Nat. Ecol. Evol.">
        <title>Pezizomycetes genomes reveal the molecular basis of ectomycorrhizal truffle lifestyle.</title>
        <authorList>
            <person name="Murat C."/>
            <person name="Payen T."/>
            <person name="Noel B."/>
            <person name="Kuo A."/>
            <person name="Morin E."/>
            <person name="Chen J."/>
            <person name="Kohler A."/>
            <person name="Krizsan K."/>
            <person name="Balestrini R."/>
            <person name="Da Silva C."/>
            <person name="Montanini B."/>
            <person name="Hainaut M."/>
            <person name="Levati E."/>
            <person name="Barry K.W."/>
            <person name="Belfiori B."/>
            <person name="Cichocki N."/>
            <person name="Clum A."/>
            <person name="Dockter R.B."/>
            <person name="Fauchery L."/>
            <person name="Guy J."/>
            <person name="Iotti M."/>
            <person name="Le Tacon F."/>
            <person name="Lindquist E.A."/>
            <person name="Lipzen A."/>
            <person name="Malagnac F."/>
            <person name="Mello A."/>
            <person name="Molinier V."/>
            <person name="Miyauchi S."/>
            <person name="Poulain J."/>
            <person name="Riccioni C."/>
            <person name="Rubini A."/>
            <person name="Sitrit Y."/>
            <person name="Splivallo R."/>
            <person name="Traeger S."/>
            <person name="Wang M."/>
            <person name="Zifcakova L."/>
            <person name="Wipf D."/>
            <person name="Zambonelli A."/>
            <person name="Paolocci F."/>
            <person name="Nowrousian M."/>
            <person name="Ottonello S."/>
            <person name="Baldrian P."/>
            <person name="Spatafora J.W."/>
            <person name="Henrissat B."/>
            <person name="Nagy L.G."/>
            <person name="Aury J.M."/>
            <person name="Wincker P."/>
            <person name="Grigoriev I.V."/>
            <person name="Bonfante P."/>
            <person name="Martin F.M."/>
        </authorList>
    </citation>
    <scope>NUCLEOTIDE SEQUENCE [LARGE SCALE GENOMIC DNA]</scope>
    <source>
        <strain evidence="7 8">ATCC MYA-4762</strain>
    </source>
</reference>
<evidence type="ECO:0000256" key="2">
    <source>
        <dbReference type="ARBA" id="ARBA00009870"/>
    </source>
</evidence>
<feature type="region of interest" description="Disordered" evidence="4">
    <location>
        <begin position="512"/>
        <end position="540"/>
    </location>
</feature>
<gene>
    <name evidence="7" type="ORF">L211DRAFT_852657</name>
</gene>
<dbReference type="InParanoid" id="A0A3N4LF27"/>
<dbReference type="InterPro" id="IPR039781">
    <property type="entry name" value="Rad21/Rec8-like"/>
</dbReference>
<organism evidence="7 8">
    <name type="scientific">Terfezia boudieri ATCC MYA-4762</name>
    <dbReference type="NCBI Taxonomy" id="1051890"/>
    <lineage>
        <taxon>Eukaryota</taxon>
        <taxon>Fungi</taxon>
        <taxon>Dikarya</taxon>
        <taxon>Ascomycota</taxon>
        <taxon>Pezizomycotina</taxon>
        <taxon>Pezizomycetes</taxon>
        <taxon>Pezizales</taxon>
        <taxon>Pezizaceae</taxon>
        <taxon>Terfezia</taxon>
    </lineage>
</organism>
<evidence type="ECO:0000259" key="5">
    <source>
        <dbReference type="Pfam" id="PF04824"/>
    </source>
</evidence>
<dbReference type="InterPro" id="IPR006910">
    <property type="entry name" value="Rad21_Rec8_N"/>
</dbReference>
<dbReference type="GO" id="GO:0007064">
    <property type="term" value="P:mitotic sister chromatid cohesion"/>
    <property type="evidence" value="ECO:0007669"/>
    <property type="project" value="TreeGrafter"/>
</dbReference>
<comment type="similarity">
    <text evidence="2">Belongs to the rad21 family.</text>
</comment>
<evidence type="ECO:0008006" key="9">
    <source>
        <dbReference type="Google" id="ProtNLM"/>
    </source>
</evidence>
<dbReference type="PANTHER" id="PTHR12585:SF69">
    <property type="entry name" value="FI11703P"/>
    <property type="match status" value="1"/>
</dbReference>
<dbReference type="GO" id="GO:1990414">
    <property type="term" value="P:replication-born double-strand break repair via sister chromatid exchange"/>
    <property type="evidence" value="ECO:0007669"/>
    <property type="project" value="TreeGrafter"/>
</dbReference>
<evidence type="ECO:0000256" key="1">
    <source>
        <dbReference type="ARBA" id="ARBA00004123"/>
    </source>
</evidence>